<accession>A0A0G4GA81</accession>
<proteinExistence type="predicted"/>
<dbReference type="AlphaFoldDB" id="A0A0G4GA81"/>
<sequence>MDPLGHLPNAVQTAVDPHSLSLNRPNMTESVVESFVSQTDQDKEFNPKSHDWGFFTEEKETQNPRFYEWILSKKSPRKAAMHKVGTFLHRAKFESVHPVLCLTLKWDSSESFKSEIAARSQSQNVSTGEYKISLASQLAWFCSVFSPDYQKFALAQHKVAFLPWQIDVQTNRATLAFCFDEESKDFSSQVQLTAFLQETAERINEWLRLDTDPQFDELSGREILSIEKFQSLFDRTVPKPAVEGTERKPNCVKKGETVLLPLTVKAKAHLRIAHYVWCDEFLDPDG</sequence>
<gene>
    <name evidence="1" type="ORF">Cvel_20968</name>
</gene>
<evidence type="ECO:0000313" key="1">
    <source>
        <dbReference type="EMBL" id="CEM25852.1"/>
    </source>
</evidence>
<reference evidence="1" key="1">
    <citation type="submission" date="2014-11" db="EMBL/GenBank/DDBJ databases">
        <authorList>
            <person name="Otto D Thomas"/>
            <person name="Naeem Raeece"/>
        </authorList>
    </citation>
    <scope>NUCLEOTIDE SEQUENCE</scope>
</reference>
<protein>
    <submittedName>
        <fullName evidence="1">Uncharacterized protein</fullName>
    </submittedName>
</protein>
<dbReference type="VEuPathDB" id="CryptoDB:Cvel_20968"/>
<dbReference type="EMBL" id="CDMZ01001024">
    <property type="protein sequence ID" value="CEM25852.1"/>
    <property type="molecule type" value="Genomic_DNA"/>
</dbReference>
<organism evidence="1">
    <name type="scientific">Chromera velia CCMP2878</name>
    <dbReference type="NCBI Taxonomy" id="1169474"/>
    <lineage>
        <taxon>Eukaryota</taxon>
        <taxon>Sar</taxon>
        <taxon>Alveolata</taxon>
        <taxon>Colpodellida</taxon>
        <taxon>Chromeraceae</taxon>
        <taxon>Chromera</taxon>
    </lineage>
</organism>
<name>A0A0G4GA81_9ALVE</name>